<gene>
    <name evidence="2" type="ORF">OPV22_018666</name>
</gene>
<evidence type="ECO:0000313" key="3">
    <source>
        <dbReference type="Proteomes" id="UP001222027"/>
    </source>
</evidence>
<dbReference type="EMBL" id="JAQQAF010000005">
    <property type="protein sequence ID" value="KAJ8486181.1"/>
    <property type="molecule type" value="Genomic_DNA"/>
</dbReference>
<feature type="compositionally biased region" description="Basic residues" evidence="1">
    <location>
        <begin position="52"/>
        <end position="68"/>
    </location>
</feature>
<name>A0AAV8QW53_ENSVE</name>
<feature type="compositionally biased region" description="Basic and acidic residues" evidence="1">
    <location>
        <begin position="1"/>
        <end position="25"/>
    </location>
</feature>
<feature type="region of interest" description="Disordered" evidence="1">
    <location>
        <begin position="50"/>
        <end position="73"/>
    </location>
</feature>
<evidence type="ECO:0000313" key="2">
    <source>
        <dbReference type="EMBL" id="KAJ8486181.1"/>
    </source>
</evidence>
<reference evidence="2 3" key="1">
    <citation type="submission" date="2022-12" db="EMBL/GenBank/DDBJ databases">
        <title>Chromosome-scale assembly of the Ensete ventricosum genome.</title>
        <authorList>
            <person name="Dussert Y."/>
            <person name="Stocks J."/>
            <person name="Wendawek A."/>
            <person name="Woldeyes F."/>
            <person name="Nichols R.A."/>
            <person name="Borrell J.S."/>
        </authorList>
    </citation>
    <scope>NUCLEOTIDE SEQUENCE [LARGE SCALE GENOMIC DNA]</scope>
    <source>
        <strain evidence="3">cv. Maze</strain>
        <tissue evidence="2">Seeds</tissue>
    </source>
</reference>
<evidence type="ECO:0000256" key="1">
    <source>
        <dbReference type="SAM" id="MobiDB-lite"/>
    </source>
</evidence>
<protein>
    <submittedName>
        <fullName evidence="2">Uncharacterized protein</fullName>
    </submittedName>
</protein>
<accession>A0AAV8QW53</accession>
<dbReference type="AlphaFoldDB" id="A0AAV8QW53"/>
<comment type="caution">
    <text evidence="2">The sequence shown here is derived from an EMBL/GenBank/DDBJ whole genome shotgun (WGS) entry which is preliminary data.</text>
</comment>
<dbReference type="Proteomes" id="UP001222027">
    <property type="component" value="Unassembled WGS sequence"/>
</dbReference>
<keyword evidence="3" id="KW-1185">Reference proteome</keyword>
<organism evidence="2 3">
    <name type="scientific">Ensete ventricosum</name>
    <name type="common">Abyssinian banana</name>
    <name type="synonym">Musa ensete</name>
    <dbReference type="NCBI Taxonomy" id="4639"/>
    <lineage>
        <taxon>Eukaryota</taxon>
        <taxon>Viridiplantae</taxon>
        <taxon>Streptophyta</taxon>
        <taxon>Embryophyta</taxon>
        <taxon>Tracheophyta</taxon>
        <taxon>Spermatophyta</taxon>
        <taxon>Magnoliopsida</taxon>
        <taxon>Liliopsida</taxon>
        <taxon>Zingiberales</taxon>
        <taxon>Musaceae</taxon>
        <taxon>Ensete</taxon>
    </lineage>
</organism>
<feature type="region of interest" description="Disordered" evidence="1">
    <location>
        <begin position="1"/>
        <end position="32"/>
    </location>
</feature>
<sequence>MTTSTRRESPGVFFDLRHPIPDPRRSSSRCRNMRNESRLWSSAAPFASKSFASHHHQNHHRSDRRPRRGPTATSWGLDLSYAWATARSTSPLLRPPTRAESQHRDLKYKAGWLKGATYYYKSCQL</sequence>
<proteinExistence type="predicted"/>